<comment type="caution">
    <text evidence="1">The sequence shown here is derived from an EMBL/GenBank/DDBJ whole genome shotgun (WGS) entry which is preliminary data.</text>
</comment>
<name>A0A4V6S0U8_9APHY</name>
<protein>
    <submittedName>
        <fullName evidence="1">Uncharacterized protein</fullName>
    </submittedName>
</protein>
<sequence>TVLISPMADPFPQVGNNEFTQGCELARNTLHPFFTLFYQSLNAVPDERGLTDQLLFQLTRKVAAINVDRTTPKEESVSGYDYSWRFRTKNLQTNQWEKRWIFLQAKIYKPETVSGQLLNVADFTYIKRGGDTLQMDLLNTTITNAKAAIPDAVVTGGYFLYGQNTVQFVPIADVLEKYALAQQTNLSPEMSNRQMSAFFMDAGEIHYNIQNILTYRPS</sequence>
<dbReference type="EMBL" id="SGPJ01000445">
    <property type="protein sequence ID" value="THG94452.1"/>
    <property type="molecule type" value="Genomic_DNA"/>
</dbReference>
<dbReference type="Proteomes" id="UP000309038">
    <property type="component" value="Unassembled WGS sequence"/>
</dbReference>
<feature type="non-terminal residue" evidence="1">
    <location>
        <position position="1"/>
    </location>
</feature>
<gene>
    <name evidence="1" type="ORF">EW026_g7021</name>
</gene>
<evidence type="ECO:0000313" key="2">
    <source>
        <dbReference type="Proteomes" id="UP000309038"/>
    </source>
</evidence>
<accession>A0A4V6S0U8</accession>
<dbReference type="AlphaFoldDB" id="A0A4V6S0U8"/>
<keyword evidence="2" id="KW-1185">Reference proteome</keyword>
<reference evidence="1 2" key="1">
    <citation type="submission" date="2019-02" db="EMBL/GenBank/DDBJ databases">
        <title>Genome sequencing of the rare red list fungi Phlebia centrifuga.</title>
        <authorList>
            <person name="Buettner E."/>
            <person name="Kellner H."/>
        </authorList>
    </citation>
    <scope>NUCLEOTIDE SEQUENCE [LARGE SCALE GENOMIC DNA]</scope>
    <source>
        <strain evidence="1 2">DSM 108282</strain>
    </source>
</reference>
<proteinExistence type="predicted"/>
<evidence type="ECO:0000313" key="1">
    <source>
        <dbReference type="EMBL" id="THG94452.1"/>
    </source>
</evidence>
<organism evidence="1 2">
    <name type="scientific">Hermanssonia centrifuga</name>
    <dbReference type="NCBI Taxonomy" id="98765"/>
    <lineage>
        <taxon>Eukaryota</taxon>
        <taxon>Fungi</taxon>
        <taxon>Dikarya</taxon>
        <taxon>Basidiomycota</taxon>
        <taxon>Agaricomycotina</taxon>
        <taxon>Agaricomycetes</taxon>
        <taxon>Polyporales</taxon>
        <taxon>Meruliaceae</taxon>
        <taxon>Hermanssonia</taxon>
    </lineage>
</organism>